<dbReference type="Gene3D" id="1.10.630.10">
    <property type="entry name" value="Cytochrome P450"/>
    <property type="match status" value="1"/>
</dbReference>
<evidence type="ECO:0000256" key="8">
    <source>
        <dbReference type="PIRSR" id="PIRSR602401-1"/>
    </source>
</evidence>
<dbReference type="CDD" id="cd11065">
    <property type="entry name" value="CYP64-like"/>
    <property type="match status" value="1"/>
</dbReference>
<organism evidence="11 12">
    <name type="scientific">Metarhizium rileyi (strain RCEF 4871)</name>
    <name type="common">Nomuraea rileyi</name>
    <dbReference type="NCBI Taxonomy" id="1649241"/>
    <lineage>
        <taxon>Eukaryota</taxon>
        <taxon>Fungi</taxon>
        <taxon>Dikarya</taxon>
        <taxon>Ascomycota</taxon>
        <taxon>Pezizomycotina</taxon>
        <taxon>Sordariomycetes</taxon>
        <taxon>Hypocreomycetidae</taxon>
        <taxon>Hypocreales</taxon>
        <taxon>Clavicipitaceae</taxon>
        <taxon>Metarhizium</taxon>
    </lineage>
</organism>
<evidence type="ECO:0000256" key="2">
    <source>
        <dbReference type="ARBA" id="ARBA00010617"/>
    </source>
</evidence>
<feature type="chain" id="PRO_5022930119" description="Cytochrome P450" evidence="10">
    <location>
        <begin position="26"/>
        <end position="546"/>
    </location>
</feature>
<dbReference type="GO" id="GO:0005506">
    <property type="term" value="F:iron ion binding"/>
    <property type="evidence" value="ECO:0007669"/>
    <property type="project" value="InterPro"/>
</dbReference>
<evidence type="ECO:0000256" key="3">
    <source>
        <dbReference type="ARBA" id="ARBA00022617"/>
    </source>
</evidence>
<keyword evidence="3 8" id="KW-0349">Heme</keyword>
<reference evidence="12" key="1">
    <citation type="submission" date="2018-12" db="EMBL/GenBank/DDBJ databases">
        <title>The complete genome of Metarhizium rileyi, a key fungal pathogen of Lepidoptera.</title>
        <authorList>
            <person name="Binneck E."/>
            <person name="Lastra C.C.L."/>
            <person name="Sosa-Gomez D.R."/>
        </authorList>
    </citation>
    <scope>NUCLEOTIDE SEQUENCE [LARGE SCALE GENOMIC DNA]</scope>
    <source>
        <strain evidence="12">Cep018-CH2</strain>
    </source>
</reference>
<evidence type="ECO:0000256" key="10">
    <source>
        <dbReference type="SAM" id="SignalP"/>
    </source>
</evidence>
<gene>
    <name evidence="11" type="ORF">ED733_001910</name>
</gene>
<evidence type="ECO:0000256" key="5">
    <source>
        <dbReference type="ARBA" id="ARBA00023002"/>
    </source>
</evidence>
<comment type="similarity">
    <text evidence="2 9">Belongs to the cytochrome P450 family.</text>
</comment>
<dbReference type="PANTHER" id="PTHR46300">
    <property type="entry name" value="P450, PUTATIVE (EUROFUNG)-RELATED-RELATED"/>
    <property type="match status" value="1"/>
</dbReference>
<dbReference type="EMBL" id="SBHS01000060">
    <property type="protein sequence ID" value="TWU70847.1"/>
    <property type="molecule type" value="Genomic_DNA"/>
</dbReference>
<dbReference type="InterPro" id="IPR017972">
    <property type="entry name" value="Cyt_P450_CS"/>
</dbReference>
<keyword evidence="7 9" id="KW-0503">Monooxygenase</keyword>
<dbReference type="InterPro" id="IPR036396">
    <property type="entry name" value="Cyt_P450_sf"/>
</dbReference>
<feature type="binding site" description="axial binding residue" evidence="8">
    <location>
        <position position="443"/>
    </location>
    <ligand>
        <name>heme</name>
        <dbReference type="ChEBI" id="CHEBI:30413"/>
    </ligand>
    <ligandPart>
        <name>Fe</name>
        <dbReference type="ChEBI" id="CHEBI:18248"/>
    </ligandPart>
</feature>
<keyword evidence="10" id="KW-0732">Signal</keyword>
<dbReference type="InterPro" id="IPR001128">
    <property type="entry name" value="Cyt_P450"/>
</dbReference>
<evidence type="ECO:0008006" key="13">
    <source>
        <dbReference type="Google" id="ProtNLM"/>
    </source>
</evidence>
<dbReference type="PANTHER" id="PTHR46300:SF7">
    <property type="entry name" value="P450, PUTATIVE (EUROFUNG)-RELATED"/>
    <property type="match status" value="1"/>
</dbReference>
<keyword evidence="6 8" id="KW-0408">Iron</keyword>
<accession>A0A5C6G0W0</accession>
<dbReference type="GO" id="GO:0004497">
    <property type="term" value="F:monooxygenase activity"/>
    <property type="evidence" value="ECO:0007669"/>
    <property type="project" value="UniProtKB-KW"/>
</dbReference>
<dbReference type="SUPFAM" id="SSF48264">
    <property type="entry name" value="Cytochrome P450"/>
    <property type="match status" value="1"/>
</dbReference>
<evidence type="ECO:0000256" key="6">
    <source>
        <dbReference type="ARBA" id="ARBA00023004"/>
    </source>
</evidence>
<dbReference type="Proteomes" id="UP000317257">
    <property type="component" value="Unassembled WGS sequence"/>
</dbReference>
<dbReference type="InterPro" id="IPR002401">
    <property type="entry name" value="Cyt_P450_E_grp-I"/>
</dbReference>
<evidence type="ECO:0000256" key="4">
    <source>
        <dbReference type="ARBA" id="ARBA00022723"/>
    </source>
</evidence>
<evidence type="ECO:0000256" key="1">
    <source>
        <dbReference type="ARBA" id="ARBA00001971"/>
    </source>
</evidence>
<comment type="caution">
    <text evidence="11">The sequence shown here is derived from an EMBL/GenBank/DDBJ whole genome shotgun (WGS) entry which is preliminary data.</text>
</comment>
<evidence type="ECO:0000256" key="9">
    <source>
        <dbReference type="RuleBase" id="RU000461"/>
    </source>
</evidence>
<dbReference type="Pfam" id="PF00067">
    <property type="entry name" value="p450"/>
    <property type="match status" value="1"/>
</dbReference>
<dbReference type="GO" id="GO:0020037">
    <property type="term" value="F:heme binding"/>
    <property type="evidence" value="ECO:0007669"/>
    <property type="project" value="InterPro"/>
</dbReference>
<feature type="signal peptide" evidence="10">
    <location>
        <begin position="1"/>
        <end position="25"/>
    </location>
</feature>
<evidence type="ECO:0000313" key="12">
    <source>
        <dbReference type="Proteomes" id="UP000317257"/>
    </source>
</evidence>
<name>A0A5C6G0W0_METRR</name>
<keyword evidence="4 8" id="KW-0479">Metal-binding</keyword>
<dbReference type="PRINTS" id="PR00385">
    <property type="entry name" value="P450"/>
</dbReference>
<evidence type="ECO:0000256" key="7">
    <source>
        <dbReference type="ARBA" id="ARBA00023033"/>
    </source>
</evidence>
<dbReference type="AlphaFoldDB" id="A0A5C6G0W0"/>
<sequence>MAHSIVLCTCLAVAVYLVHRYYVRGDTSRRLVLPPGPKSLPIVGNITDLPKKAQPEFQYWLKYKDLYGPISSTTVLGRTFIILHDLQDVQHLLQKESAKSSDRPFTEFAFNLCGLDDFMARRYDPDFRHRRKLVHQQLGTPKLVERFDDIQEAESRQFLFRVLNEPNGTIEHLKHSMGSLILKMTYGYAVEPNSADPLIELIERMADNLVKATIPWLVDFIPALKYLPDGLPGTAFKKTARRFEKVNQAVVDVPYRFVRRQMAAGDHRPSYVSQLVQECSNGEPDSSRLSDLDETAIKRTAAAMYVGGSETTVTALTSFVLAMTMFPEVQRKAQDEIDSLVGNERLPSLADRARLPYIEALVKEVFRWSPIAPLAIPHATSEDMEYRGYYIPKGAVLVPMTWWFLKNPDVHHEPDLFNPDRFLEPRNEPDPRTTIFGYGRRVCPGRYFSETNVFIIVAQLLAAFNIRKATGENGVEIQPTLEVLPGLISHVKEFPFRVEVRSAKHAELVRRVEREQPLEEGDCHLLDRDEIKESLEYKGEGARRRK</sequence>
<evidence type="ECO:0000313" key="11">
    <source>
        <dbReference type="EMBL" id="TWU70847.1"/>
    </source>
</evidence>
<dbReference type="PROSITE" id="PS00086">
    <property type="entry name" value="CYTOCHROME_P450"/>
    <property type="match status" value="1"/>
</dbReference>
<dbReference type="GO" id="GO:0016705">
    <property type="term" value="F:oxidoreductase activity, acting on paired donors, with incorporation or reduction of molecular oxygen"/>
    <property type="evidence" value="ECO:0007669"/>
    <property type="project" value="InterPro"/>
</dbReference>
<protein>
    <recommendedName>
        <fullName evidence="13">Cytochrome P450</fullName>
    </recommendedName>
</protein>
<dbReference type="PRINTS" id="PR00463">
    <property type="entry name" value="EP450I"/>
</dbReference>
<dbReference type="InterPro" id="IPR050364">
    <property type="entry name" value="Cytochrome_P450_fung"/>
</dbReference>
<keyword evidence="5 9" id="KW-0560">Oxidoreductase</keyword>
<proteinExistence type="inferred from homology"/>
<comment type="cofactor">
    <cofactor evidence="1 8">
        <name>heme</name>
        <dbReference type="ChEBI" id="CHEBI:30413"/>
    </cofactor>
</comment>